<reference evidence="1" key="1">
    <citation type="submission" date="2006-10" db="EMBL/GenBank/DDBJ databases">
        <title>Complete sequence of Solibacter usitatus Ellin6076.</title>
        <authorList>
            <consortium name="US DOE Joint Genome Institute"/>
            <person name="Copeland A."/>
            <person name="Lucas S."/>
            <person name="Lapidus A."/>
            <person name="Barry K."/>
            <person name="Detter J.C."/>
            <person name="Glavina del Rio T."/>
            <person name="Hammon N."/>
            <person name="Israni S."/>
            <person name="Dalin E."/>
            <person name="Tice H."/>
            <person name="Pitluck S."/>
            <person name="Thompson L.S."/>
            <person name="Brettin T."/>
            <person name="Bruce D."/>
            <person name="Han C."/>
            <person name="Tapia R."/>
            <person name="Gilna P."/>
            <person name="Schmutz J."/>
            <person name="Larimer F."/>
            <person name="Land M."/>
            <person name="Hauser L."/>
            <person name="Kyrpides N."/>
            <person name="Mikhailova N."/>
            <person name="Janssen P.H."/>
            <person name="Kuske C.R."/>
            <person name="Richardson P."/>
        </authorList>
    </citation>
    <scope>NUCLEOTIDE SEQUENCE</scope>
    <source>
        <strain evidence="1">Ellin6076</strain>
    </source>
</reference>
<dbReference type="OrthoDB" id="151345at2"/>
<evidence type="ECO:0000313" key="1">
    <source>
        <dbReference type="EMBL" id="ABJ86304.1"/>
    </source>
</evidence>
<evidence type="ECO:0008006" key="2">
    <source>
        <dbReference type="Google" id="ProtNLM"/>
    </source>
</evidence>
<dbReference type="InterPro" id="IPR016024">
    <property type="entry name" value="ARM-type_fold"/>
</dbReference>
<name>Q01VL1_SOLUE</name>
<dbReference type="KEGG" id="sus:Acid_5355"/>
<gene>
    <name evidence="1" type="ordered locus">Acid_5355</name>
</gene>
<proteinExistence type="predicted"/>
<dbReference type="InterPro" id="IPR011989">
    <property type="entry name" value="ARM-like"/>
</dbReference>
<dbReference type="SUPFAM" id="SSF48371">
    <property type="entry name" value="ARM repeat"/>
    <property type="match status" value="1"/>
</dbReference>
<accession>Q01VL1</accession>
<organism evidence="1">
    <name type="scientific">Solibacter usitatus (strain Ellin6076)</name>
    <dbReference type="NCBI Taxonomy" id="234267"/>
    <lineage>
        <taxon>Bacteria</taxon>
        <taxon>Pseudomonadati</taxon>
        <taxon>Acidobacteriota</taxon>
        <taxon>Terriglobia</taxon>
        <taxon>Bryobacterales</taxon>
        <taxon>Solibacteraceae</taxon>
        <taxon>Candidatus Solibacter</taxon>
    </lineage>
</organism>
<dbReference type="AlphaFoldDB" id="Q01VL1"/>
<dbReference type="InParanoid" id="Q01VL1"/>
<dbReference type="STRING" id="234267.Acid_5355"/>
<dbReference type="EMBL" id="CP000473">
    <property type="protein sequence ID" value="ABJ86304.1"/>
    <property type="molecule type" value="Genomic_DNA"/>
</dbReference>
<dbReference type="Gene3D" id="1.25.10.10">
    <property type="entry name" value="Leucine-rich Repeat Variant"/>
    <property type="match status" value="1"/>
</dbReference>
<protein>
    <recommendedName>
        <fullName evidence="2">PBS lyase HEAT domain protein repeat-containing protein</fullName>
    </recommendedName>
</protein>
<sequence length="270" mass="29823">MDLKLLQDTPPWDWPPDAAKVFKKTLLDRKADAADRLIAAEMAGNMVAINDDLAGTLLEIAASAGESDELRGKVAISFGPVLEESYTSDFDDPDDLPITEDTYHRIRESLRKLYDDESNPKLVRRRVLEASVRAPEDWHGDAIRAAYASGDQEWMLTAVFAMCYVPGFDELILDALNNPDPDIHFHAVDAAGNWSVDGAWIHVAALVKNSATPKPLIFVAIESLASIRPAEAEDLLLPLVNSPDEEIREVALDALQTAEMEDDDEGEWVN</sequence>
<dbReference type="HOGENOM" id="CLU_1037012_0_0_0"/>